<feature type="compositionally biased region" description="Polar residues" evidence="1">
    <location>
        <begin position="90"/>
        <end position="108"/>
    </location>
</feature>
<dbReference type="PANTHER" id="PTHR33872">
    <property type="entry name" value="DNA POLYMERASE EPSILON CATALYTIC SUBUNIT A"/>
    <property type="match status" value="1"/>
</dbReference>
<reference evidence="2 3" key="1">
    <citation type="journal article" date="2024" name="G3 (Bethesda)">
        <title>Genome assembly of Hibiscus sabdariffa L. provides insights into metabolisms of medicinal natural products.</title>
        <authorList>
            <person name="Kim T."/>
        </authorList>
    </citation>
    <scope>NUCLEOTIDE SEQUENCE [LARGE SCALE GENOMIC DNA]</scope>
    <source>
        <strain evidence="2">TK-2024</strain>
        <tissue evidence="2">Old leaves</tissue>
    </source>
</reference>
<organism evidence="2 3">
    <name type="scientific">Hibiscus sabdariffa</name>
    <name type="common">roselle</name>
    <dbReference type="NCBI Taxonomy" id="183260"/>
    <lineage>
        <taxon>Eukaryota</taxon>
        <taxon>Viridiplantae</taxon>
        <taxon>Streptophyta</taxon>
        <taxon>Embryophyta</taxon>
        <taxon>Tracheophyta</taxon>
        <taxon>Spermatophyta</taxon>
        <taxon>Magnoliopsida</taxon>
        <taxon>eudicotyledons</taxon>
        <taxon>Gunneridae</taxon>
        <taxon>Pentapetalae</taxon>
        <taxon>rosids</taxon>
        <taxon>malvids</taxon>
        <taxon>Malvales</taxon>
        <taxon>Malvaceae</taxon>
        <taxon>Malvoideae</taxon>
        <taxon>Hibiscus</taxon>
    </lineage>
</organism>
<feature type="region of interest" description="Disordered" evidence="1">
    <location>
        <begin position="79"/>
        <end position="108"/>
    </location>
</feature>
<accession>A0ABR2RH97</accession>
<feature type="region of interest" description="Disordered" evidence="1">
    <location>
        <begin position="1"/>
        <end position="38"/>
    </location>
</feature>
<evidence type="ECO:0000313" key="2">
    <source>
        <dbReference type="EMBL" id="KAK9012310.1"/>
    </source>
</evidence>
<gene>
    <name evidence="2" type="ORF">V6N11_040372</name>
</gene>
<sequence>MKLETESVIDEPKQAIPPPPPPPPPLPPRKTSADSVTNREIAEFWRQKHAEQEDHLLAAIKAAARKRARNLSEEDYKSFEESLSDEEYNTKQNVTAPTNNSKGINGQNNEVRVGIKDWWTKSKYAYLNQPAVESTDNRRRRASTYIPNFLSYKPAPLYPTSLGVF</sequence>
<evidence type="ECO:0000256" key="1">
    <source>
        <dbReference type="SAM" id="MobiDB-lite"/>
    </source>
</evidence>
<dbReference type="Proteomes" id="UP001396334">
    <property type="component" value="Unassembled WGS sequence"/>
</dbReference>
<feature type="compositionally biased region" description="Pro residues" evidence="1">
    <location>
        <begin position="15"/>
        <end position="28"/>
    </location>
</feature>
<dbReference type="EMBL" id="JBBPBN010000022">
    <property type="protein sequence ID" value="KAK9012310.1"/>
    <property type="molecule type" value="Genomic_DNA"/>
</dbReference>
<protein>
    <submittedName>
        <fullName evidence="2">Uncharacterized protein</fullName>
    </submittedName>
</protein>
<feature type="compositionally biased region" description="Basic and acidic residues" evidence="1">
    <location>
        <begin position="1"/>
        <end position="13"/>
    </location>
</feature>
<comment type="caution">
    <text evidence="2">The sequence shown here is derived from an EMBL/GenBank/DDBJ whole genome shotgun (WGS) entry which is preliminary data.</text>
</comment>
<dbReference type="SUPFAM" id="SSF101447">
    <property type="entry name" value="Formin homology 2 domain (FH2 domain)"/>
    <property type="match status" value="1"/>
</dbReference>
<dbReference type="PANTHER" id="PTHR33872:SF7">
    <property type="entry name" value="OSJNBA0084K11.10-LIKE PROTEIN"/>
    <property type="match status" value="1"/>
</dbReference>
<proteinExistence type="predicted"/>
<name>A0ABR2RH97_9ROSI</name>
<evidence type="ECO:0000313" key="3">
    <source>
        <dbReference type="Proteomes" id="UP001396334"/>
    </source>
</evidence>
<keyword evidence="3" id="KW-1185">Reference proteome</keyword>